<feature type="signal peptide" evidence="1">
    <location>
        <begin position="1"/>
        <end position="18"/>
    </location>
</feature>
<dbReference type="SMART" id="SM00460">
    <property type="entry name" value="TGc"/>
    <property type="match status" value="1"/>
</dbReference>
<dbReference type="OrthoDB" id="9788327at2"/>
<dbReference type="RefSeq" id="WP_116976971.1">
    <property type="nucleotide sequence ID" value="NZ_QPMM01000009.1"/>
</dbReference>
<name>A0A3E1Y7M4_9BACT</name>
<keyword evidence="4" id="KW-1185">Reference proteome</keyword>
<dbReference type="InterPro" id="IPR052557">
    <property type="entry name" value="CAP/Cytokinesis_protein"/>
</dbReference>
<accession>A0A3E1Y7M4</accession>
<evidence type="ECO:0000256" key="1">
    <source>
        <dbReference type="SAM" id="SignalP"/>
    </source>
</evidence>
<dbReference type="InterPro" id="IPR038765">
    <property type="entry name" value="Papain-like_cys_pep_sf"/>
</dbReference>
<sequence>MHRLFLILFCCCSLSALAQQPTTGNFDPIPDSVTSSPSSIAKWLVNHHQGNQTNILKSIYGWMAGNVKYDMVNTFLPDYYKDTSDAINKTLKTRIAVCQGYAALFMEIARQAHIPAQIIAGYTFTQGKQDNSSHAWTAVYVNNSWKLVDPTWGSGGIINGKYTQQLNWNYFLVEPEKFIKTHVPFDPLFQFLDIPWSHPDIANGTRTDKPVFKYQDTLAKYNRFSAYEKAENAATRIADYGVTNQLIGVELQHLRNVIAVGKQNVLVDEHNLQVNKVNKLGSQYNEVVASFNEYVEFKNHQFTPSKPDQEIKDWIDGLYTKLTEQQQQLAAIQPANNTIATNIGELKAAVTELRKKVIEEQAFVTKYIKTSKLFRKTMFYKIGR</sequence>
<proteinExistence type="predicted"/>
<dbReference type="Pfam" id="PF01841">
    <property type="entry name" value="Transglut_core"/>
    <property type="match status" value="1"/>
</dbReference>
<dbReference type="EMBL" id="QPMM01000009">
    <property type="protein sequence ID" value="RFS21023.1"/>
    <property type="molecule type" value="Genomic_DNA"/>
</dbReference>
<dbReference type="Proteomes" id="UP000260644">
    <property type="component" value="Unassembled WGS sequence"/>
</dbReference>
<evidence type="ECO:0000313" key="4">
    <source>
        <dbReference type="Proteomes" id="UP000260644"/>
    </source>
</evidence>
<gene>
    <name evidence="3" type="ORF">DVR12_16910</name>
</gene>
<dbReference type="GO" id="GO:0005737">
    <property type="term" value="C:cytoplasm"/>
    <property type="evidence" value="ECO:0007669"/>
    <property type="project" value="TreeGrafter"/>
</dbReference>
<evidence type="ECO:0000313" key="3">
    <source>
        <dbReference type="EMBL" id="RFS21023.1"/>
    </source>
</evidence>
<dbReference type="Gene3D" id="3.10.620.30">
    <property type="match status" value="1"/>
</dbReference>
<dbReference type="PANTHER" id="PTHR46333">
    <property type="entry name" value="CYTOKINESIS PROTEIN 3"/>
    <property type="match status" value="1"/>
</dbReference>
<dbReference type="InterPro" id="IPR002931">
    <property type="entry name" value="Transglutaminase-like"/>
</dbReference>
<feature type="chain" id="PRO_5017549184" description="Transglutaminase-like domain-containing protein" evidence="1">
    <location>
        <begin position="19"/>
        <end position="384"/>
    </location>
</feature>
<dbReference type="AlphaFoldDB" id="A0A3E1Y7M4"/>
<comment type="caution">
    <text evidence="3">The sequence shown here is derived from an EMBL/GenBank/DDBJ whole genome shotgun (WGS) entry which is preliminary data.</text>
</comment>
<keyword evidence="1" id="KW-0732">Signal</keyword>
<protein>
    <recommendedName>
        <fullName evidence="2">Transglutaminase-like domain-containing protein</fullName>
    </recommendedName>
</protein>
<feature type="domain" description="Transglutaminase-like" evidence="2">
    <location>
        <begin position="90"/>
        <end position="152"/>
    </location>
</feature>
<dbReference type="SUPFAM" id="SSF54001">
    <property type="entry name" value="Cysteine proteinases"/>
    <property type="match status" value="1"/>
</dbReference>
<organism evidence="3 4">
    <name type="scientific">Chitinophaga silvatica</name>
    <dbReference type="NCBI Taxonomy" id="2282649"/>
    <lineage>
        <taxon>Bacteria</taxon>
        <taxon>Pseudomonadati</taxon>
        <taxon>Bacteroidota</taxon>
        <taxon>Chitinophagia</taxon>
        <taxon>Chitinophagales</taxon>
        <taxon>Chitinophagaceae</taxon>
        <taxon>Chitinophaga</taxon>
    </lineage>
</organism>
<dbReference type="PANTHER" id="PTHR46333:SF2">
    <property type="entry name" value="CYTOKINESIS PROTEIN 3"/>
    <property type="match status" value="1"/>
</dbReference>
<reference evidence="3 4" key="1">
    <citation type="submission" date="2018-07" db="EMBL/GenBank/DDBJ databases">
        <title>Chitinophaga K2CV101002-2 sp. nov., isolated from a monsoon evergreen broad-leaved forest soil.</title>
        <authorList>
            <person name="Lv Y."/>
        </authorList>
    </citation>
    <scope>NUCLEOTIDE SEQUENCE [LARGE SCALE GENOMIC DNA]</scope>
    <source>
        <strain evidence="3 4">GDMCC 1.1288</strain>
    </source>
</reference>
<evidence type="ECO:0000259" key="2">
    <source>
        <dbReference type="SMART" id="SM00460"/>
    </source>
</evidence>